<evidence type="ECO:0000256" key="2">
    <source>
        <dbReference type="ARBA" id="ARBA00004052"/>
    </source>
</evidence>
<dbReference type="InterPro" id="IPR000089">
    <property type="entry name" value="Biotin_lipoyl"/>
</dbReference>
<keyword evidence="8" id="KW-0012">Acyltransferase</keyword>
<feature type="compositionally biased region" description="Low complexity" evidence="11">
    <location>
        <begin position="97"/>
        <end position="109"/>
    </location>
</feature>
<evidence type="ECO:0000256" key="11">
    <source>
        <dbReference type="SAM" id="MobiDB-lite"/>
    </source>
</evidence>
<dbReference type="Gene3D" id="3.30.559.10">
    <property type="entry name" value="Chloramphenicol acetyltransferase-like domain"/>
    <property type="match status" value="1"/>
</dbReference>
<dbReference type="UniPathway" id="UPA00868">
    <property type="reaction ID" value="UER00840"/>
</dbReference>
<dbReference type="SUPFAM" id="SSF52777">
    <property type="entry name" value="CoA-dependent acyltransferases"/>
    <property type="match status" value="1"/>
</dbReference>
<evidence type="ECO:0000313" key="13">
    <source>
        <dbReference type="EMBL" id="RBP47674.1"/>
    </source>
</evidence>
<comment type="pathway">
    <text evidence="3">Amino-acid degradation; L-lysine degradation via saccharopine pathway; glutaryl-CoA from L-lysine: step 6/6.</text>
</comment>
<feature type="region of interest" description="Disordered" evidence="11">
    <location>
        <begin position="85"/>
        <end position="163"/>
    </location>
</feature>
<evidence type="ECO:0000256" key="7">
    <source>
        <dbReference type="ARBA" id="ARBA00022823"/>
    </source>
</evidence>
<dbReference type="NCBIfam" id="TIGR01347">
    <property type="entry name" value="sucB"/>
    <property type="match status" value="1"/>
</dbReference>
<dbReference type="PROSITE" id="PS50968">
    <property type="entry name" value="BIOTINYL_LIPOYL"/>
    <property type="match status" value="1"/>
</dbReference>
<dbReference type="InterPro" id="IPR023213">
    <property type="entry name" value="CAT-like_dom_sf"/>
</dbReference>
<dbReference type="GO" id="GO:0033512">
    <property type="term" value="P:L-lysine catabolic process to acetyl-CoA via saccharopine"/>
    <property type="evidence" value="ECO:0007669"/>
    <property type="project" value="UniProtKB-UniPathway"/>
</dbReference>
<sequence>MSTEVKIPTLGESIAGGLISKWHKNDGDAVKAGDVLLTLETDKVAQEIAAEADGVLRQKAKEGDEVEVGAVVALIEAGAAAPAAAAPAPAPKEPEKAATPAPAAKAAEPAPAPAAKKEEAPKAEAAPQLKLVPKPEAEAAPAPAPKPTPSPEGRTTRKKMTPLRRKIAEQLVNAQRTAAILTTFNECDMSEVMTLRKVMQDDFVKKHGVKLGFMSFFVKAVVDALKSVPQINTRVDGDEIISNNFYDIGVAVGTEKGLIVPVIRDADQKSFADIEKDIIAYAKKAKEGKIAIDDLTGGVFTISNGGVYGSLLSTPILNPPQSGILGLHAIKERPVAENGQVVIRPMMNLALSYDHRVVDGKEAVTFLIRVKDCIEKPARLLVGV</sequence>
<evidence type="ECO:0000256" key="6">
    <source>
        <dbReference type="ARBA" id="ARBA00022679"/>
    </source>
</evidence>
<protein>
    <recommendedName>
        <fullName evidence="10">Dihydrolipoyllysine-residue succinyltransferase</fullName>
        <ecNumber evidence="10">2.3.1.61</ecNumber>
    </recommendedName>
</protein>
<dbReference type="RefSeq" id="WP_113956590.1">
    <property type="nucleotide sequence ID" value="NZ_QNRR01000001.1"/>
</dbReference>
<comment type="function">
    <text evidence="2">E2 component of the 2-oxoglutarate dehydrogenase (OGDH) complex which catalyzes the second step in the conversion of 2-oxoglutarate to succinyl-CoA and CO(2).</text>
</comment>
<comment type="cofactor">
    <cofactor evidence="1">
        <name>(R)-lipoate</name>
        <dbReference type="ChEBI" id="CHEBI:83088"/>
    </cofactor>
</comment>
<keyword evidence="7" id="KW-0450">Lipoyl</keyword>
<dbReference type="GO" id="GO:0045252">
    <property type="term" value="C:oxoglutarate dehydrogenase complex"/>
    <property type="evidence" value="ECO:0007669"/>
    <property type="project" value="UniProtKB-UniRule"/>
</dbReference>
<reference evidence="13 14" key="1">
    <citation type="submission" date="2018-06" db="EMBL/GenBank/DDBJ databases">
        <title>Genomic Encyclopedia of Type Strains, Phase IV (KMG-IV): sequencing the most valuable type-strain genomes for metagenomic binning, comparative biology and taxonomic classification.</title>
        <authorList>
            <person name="Goeker M."/>
        </authorList>
    </citation>
    <scope>NUCLEOTIDE SEQUENCE [LARGE SCALE GENOMIC DNA]</scope>
    <source>
        <strain evidence="13 14">DSM 25532</strain>
    </source>
</reference>
<accession>A0A366HVS6</accession>
<dbReference type="EMBL" id="QNRR01000001">
    <property type="protein sequence ID" value="RBP47674.1"/>
    <property type="molecule type" value="Genomic_DNA"/>
</dbReference>
<comment type="catalytic activity">
    <reaction evidence="9">
        <text>N(6)-[(R)-dihydrolipoyl]-L-lysyl-[protein] + succinyl-CoA = N(6)-[(R)-S(8)-succinyldihydrolipoyl]-L-lysyl-[protein] + CoA</text>
        <dbReference type="Rhea" id="RHEA:15213"/>
        <dbReference type="Rhea" id="RHEA-COMP:10475"/>
        <dbReference type="Rhea" id="RHEA-COMP:20092"/>
        <dbReference type="ChEBI" id="CHEBI:57287"/>
        <dbReference type="ChEBI" id="CHEBI:57292"/>
        <dbReference type="ChEBI" id="CHEBI:83100"/>
        <dbReference type="ChEBI" id="CHEBI:83120"/>
        <dbReference type="EC" id="2.3.1.61"/>
    </reaction>
</comment>
<dbReference type="Proteomes" id="UP000253426">
    <property type="component" value="Unassembled WGS sequence"/>
</dbReference>
<dbReference type="PROSITE" id="PS00189">
    <property type="entry name" value="LIPOYL"/>
    <property type="match status" value="1"/>
</dbReference>
<evidence type="ECO:0000256" key="5">
    <source>
        <dbReference type="ARBA" id="ARBA00022532"/>
    </source>
</evidence>
<evidence type="ECO:0000256" key="4">
    <source>
        <dbReference type="ARBA" id="ARBA00007317"/>
    </source>
</evidence>
<dbReference type="SUPFAM" id="SSF51230">
    <property type="entry name" value="Single hybrid motif"/>
    <property type="match status" value="1"/>
</dbReference>
<keyword evidence="6" id="KW-0808">Transferase</keyword>
<name>A0A366HVS6_9BACT</name>
<dbReference type="CDD" id="cd06849">
    <property type="entry name" value="lipoyl_domain"/>
    <property type="match status" value="1"/>
</dbReference>
<dbReference type="Pfam" id="PF00364">
    <property type="entry name" value="Biotin_lipoyl"/>
    <property type="match status" value="1"/>
</dbReference>
<evidence type="ECO:0000256" key="3">
    <source>
        <dbReference type="ARBA" id="ARBA00005145"/>
    </source>
</evidence>
<dbReference type="InterPro" id="IPR050537">
    <property type="entry name" value="2-oxoacid_dehydrogenase"/>
</dbReference>
<dbReference type="InterPro" id="IPR001078">
    <property type="entry name" value="2-oxoacid_DH_actylTfrase"/>
</dbReference>
<dbReference type="PANTHER" id="PTHR43416:SF5">
    <property type="entry name" value="DIHYDROLIPOYLLYSINE-RESIDUE SUCCINYLTRANSFERASE COMPONENT OF 2-OXOGLUTARATE DEHYDROGENASE COMPLEX, MITOCHONDRIAL"/>
    <property type="match status" value="1"/>
</dbReference>
<feature type="domain" description="Lipoyl-binding" evidence="12">
    <location>
        <begin position="2"/>
        <end position="76"/>
    </location>
</feature>
<dbReference type="NCBIfam" id="NF004309">
    <property type="entry name" value="PRK05704.1"/>
    <property type="match status" value="1"/>
</dbReference>
<dbReference type="EC" id="2.3.1.61" evidence="10"/>
<comment type="similarity">
    <text evidence="4">Belongs to the 2-oxoacid dehydrogenase family.</text>
</comment>
<dbReference type="Pfam" id="PF00198">
    <property type="entry name" value="2-oxoacid_dh"/>
    <property type="match status" value="1"/>
</dbReference>
<keyword evidence="14" id="KW-1185">Reference proteome</keyword>
<organism evidence="13 14">
    <name type="scientific">Roseimicrobium gellanilyticum</name>
    <dbReference type="NCBI Taxonomy" id="748857"/>
    <lineage>
        <taxon>Bacteria</taxon>
        <taxon>Pseudomonadati</taxon>
        <taxon>Verrucomicrobiota</taxon>
        <taxon>Verrucomicrobiia</taxon>
        <taxon>Verrucomicrobiales</taxon>
        <taxon>Verrucomicrobiaceae</taxon>
        <taxon>Roseimicrobium</taxon>
    </lineage>
</organism>
<dbReference type="AlphaFoldDB" id="A0A366HVS6"/>
<dbReference type="GO" id="GO:0006099">
    <property type="term" value="P:tricarboxylic acid cycle"/>
    <property type="evidence" value="ECO:0007669"/>
    <property type="project" value="UniProtKB-UniRule"/>
</dbReference>
<comment type="caution">
    <text evidence="13">The sequence shown here is derived from an EMBL/GenBank/DDBJ whole genome shotgun (WGS) entry which is preliminary data.</text>
</comment>
<dbReference type="InterPro" id="IPR003016">
    <property type="entry name" value="2-oxoA_DH_lipoyl-BS"/>
</dbReference>
<dbReference type="InterPro" id="IPR011053">
    <property type="entry name" value="Single_hybrid_motif"/>
</dbReference>
<dbReference type="GO" id="GO:0005829">
    <property type="term" value="C:cytosol"/>
    <property type="evidence" value="ECO:0007669"/>
    <property type="project" value="TreeGrafter"/>
</dbReference>
<evidence type="ECO:0000256" key="1">
    <source>
        <dbReference type="ARBA" id="ARBA00001938"/>
    </source>
</evidence>
<evidence type="ECO:0000256" key="9">
    <source>
        <dbReference type="ARBA" id="ARBA00052761"/>
    </source>
</evidence>
<dbReference type="PANTHER" id="PTHR43416">
    <property type="entry name" value="DIHYDROLIPOYLLYSINE-RESIDUE SUCCINYLTRANSFERASE COMPONENT OF 2-OXOGLUTARATE DEHYDROGENASE COMPLEX, MITOCHONDRIAL-RELATED"/>
    <property type="match status" value="1"/>
</dbReference>
<evidence type="ECO:0000313" key="14">
    <source>
        <dbReference type="Proteomes" id="UP000253426"/>
    </source>
</evidence>
<dbReference type="Gene3D" id="2.40.50.100">
    <property type="match status" value="1"/>
</dbReference>
<evidence type="ECO:0000259" key="12">
    <source>
        <dbReference type="PROSITE" id="PS50968"/>
    </source>
</evidence>
<dbReference type="OrthoDB" id="9805770at2"/>
<gene>
    <name evidence="13" type="ORF">DES53_101472</name>
</gene>
<proteinExistence type="inferred from homology"/>
<dbReference type="FunFam" id="3.30.559.10:FF:000007">
    <property type="entry name" value="Dihydrolipoamide acetyltransferase component of pyruvate dehydrogenase complex"/>
    <property type="match status" value="1"/>
</dbReference>
<evidence type="ECO:0000256" key="8">
    <source>
        <dbReference type="ARBA" id="ARBA00023315"/>
    </source>
</evidence>
<keyword evidence="5" id="KW-0816">Tricarboxylic acid cycle</keyword>
<dbReference type="InterPro" id="IPR006255">
    <property type="entry name" value="SucB"/>
</dbReference>
<dbReference type="GO" id="GO:0004149">
    <property type="term" value="F:dihydrolipoyllysine-residue succinyltransferase activity"/>
    <property type="evidence" value="ECO:0007669"/>
    <property type="project" value="UniProtKB-UniRule"/>
</dbReference>
<evidence type="ECO:0000256" key="10">
    <source>
        <dbReference type="NCBIfam" id="TIGR01347"/>
    </source>
</evidence>